<gene>
    <name evidence="5" type="primary">rpsI</name>
    <name evidence="8" type="ORF">HNQ40_000465</name>
</gene>
<dbReference type="NCBIfam" id="NF001099">
    <property type="entry name" value="PRK00132.1"/>
    <property type="match status" value="1"/>
</dbReference>
<evidence type="ECO:0000256" key="4">
    <source>
        <dbReference type="ARBA" id="ARBA00035259"/>
    </source>
</evidence>
<keyword evidence="9" id="KW-1185">Reference proteome</keyword>
<dbReference type="Gene3D" id="3.30.230.10">
    <property type="match status" value="1"/>
</dbReference>
<feature type="compositionally biased region" description="Basic and acidic residues" evidence="7">
    <location>
        <begin position="34"/>
        <end position="44"/>
    </location>
</feature>
<proteinExistence type="inferred from homology"/>
<comment type="similarity">
    <text evidence="1 5 6">Belongs to the universal ribosomal protein uS9 family.</text>
</comment>
<feature type="compositionally biased region" description="Basic and acidic residues" evidence="7">
    <location>
        <begin position="151"/>
        <end position="160"/>
    </location>
</feature>
<dbReference type="RefSeq" id="WP_184675999.1">
    <property type="nucleotide sequence ID" value="NZ_JACHGY010000001.1"/>
</dbReference>
<dbReference type="SUPFAM" id="SSF54211">
    <property type="entry name" value="Ribosomal protein S5 domain 2-like"/>
    <property type="match status" value="1"/>
</dbReference>
<dbReference type="InterPro" id="IPR023035">
    <property type="entry name" value="Ribosomal_uS9_bac/plastid"/>
</dbReference>
<dbReference type="GO" id="GO:0003723">
    <property type="term" value="F:RNA binding"/>
    <property type="evidence" value="ECO:0007669"/>
    <property type="project" value="TreeGrafter"/>
</dbReference>
<feature type="region of interest" description="Disordered" evidence="7">
    <location>
        <begin position="1"/>
        <end position="50"/>
    </location>
</feature>
<evidence type="ECO:0000256" key="1">
    <source>
        <dbReference type="ARBA" id="ARBA00005251"/>
    </source>
</evidence>
<evidence type="ECO:0000256" key="2">
    <source>
        <dbReference type="ARBA" id="ARBA00022980"/>
    </source>
</evidence>
<organism evidence="8 9">
    <name type="scientific">Algisphaera agarilytica</name>
    <dbReference type="NCBI Taxonomy" id="1385975"/>
    <lineage>
        <taxon>Bacteria</taxon>
        <taxon>Pseudomonadati</taxon>
        <taxon>Planctomycetota</taxon>
        <taxon>Phycisphaerae</taxon>
        <taxon>Phycisphaerales</taxon>
        <taxon>Phycisphaeraceae</taxon>
        <taxon>Algisphaera</taxon>
    </lineage>
</organism>
<feature type="compositionally biased region" description="Basic residues" evidence="7">
    <location>
        <begin position="161"/>
        <end position="180"/>
    </location>
</feature>
<dbReference type="GO" id="GO:0006412">
    <property type="term" value="P:translation"/>
    <property type="evidence" value="ECO:0007669"/>
    <property type="project" value="UniProtKB-UniRule"/>
</dbReference>
<evidence type="ECO:0000313" key="8">
    <source>
        <dbReference type="EMBL" id="MBB6428659.1"/>
    </source>
</evidence>
<comment type="caution">
    <text evidence="8">The sequence shown here is derived from an EMBL/GenBank/DDBJ whole genome shotgun (WGS) entry which is preliminary data.</text>
</comment>
<dbReference type="GO" id="GO:0022627">
    <property type="term" value="C:cytosolic small ribosomal subunit"/>
    <property type="evidence" value="ECO:0007669"/>
    <property type="project" value="TreeGrafter"/>
</dbReference>
<evidence type="ECO:0000256" key="6">
    <source>
        <dbReference type="RuleBase" id="RU003815"/>
    </source>
</evidence>
<dbReference type="AlphaFoldDB" id="A0A7X0H3S6"/>
<keyword evidence="3 5" id="KW-0687">Ribonucleoprotein</keyword>
<dbReference type="Proteomes" id="UP000541810">
    <property type="component" value="Unassembled WGS sequence"/>
</dbReference>
<feature type="region of interest" description="Disordered" evidence="7">
    <location>
        <begin position="151"/>
        <end position="180"/>
    </location>
</feature>
<evidence type="ECO:0000313" key="9">
    <source>
        <dbReference type="Proteomes" id="UP000541810"/>
    </source>
</evidence>
<keyword evidence="2 5" id="KW-0689">Ribosomal protein</keyword>
<dbReference type="HAMAP" id="MF_00532_B">
    <property type="entry name" value="Ribosomal_uS9_B"/>
    <property type="match status" value="1"/>
</dbReference>
<sequence length="180" mass="19470">MEDTTTATLDGLSSEAPVESPIAEGVEETAAEPRPLREPAKPDKGGFVWGTGRRKSAIARVRVKPAAKGEGKFLISGPKAKNKTVEEFFSEPQHQNACLAPLEATGTLGNLDVFVSTTGGGITGQAEAILLGVARALVGYDPALEQTLRDKGYMTRDPRKVERKKYGQRGARRRFQFSKR</sequence>
<dbReference type="GO" id="GO:0003735">
    <property type="term" value="F:structural constituent of ribosome"/>
    <property type="evidence" value="ECO:0007669"/>
    <property type="project" value="InterPro"/>
</dbReference>
<dbReference type="InterPro" id="IPR020574">
    <property type="entry name" value="Ribosomal_uS9_CS"/>
</dbReference>
<dbReference type="PANTHER" id="PTHR21569:SF1">
    <property type="entry name" value="SMALL RIBOSOMAL SUBUNIT PROTEIN US9M"/>
    <property type="match status" value="1"/>
</dbReference>
<dbReference type="InterPro" id="IPR000754">
    <property type="entry name" value="Ribosomal_uS9"/>
</dbReference>
<reference evidence="8 9" key="1">
    <citation type="submission" date="2020-08" db="EMBL/GenBank/DDBJ databases">
        <title>Genomic Encyclopedia of Type Strains, Phase IV (KMG-IV): sequencing the most valuable type-strain genomes for metagenomic binning, comparative biology and taxonomic classification.</title>
        <authorList>
            <person name="Goeker M."/>
        </authorList>
    </citation>
    <scope>NUCLEOTIDE SEQUENCE [LARGE SCALE GENOMIC DNA]</scope>
    <source>
        <strain evidence="8 9">DSM 103725</strain>
    </source>
</reference>
<dbReference type="FunFam" id="3.30.230.10:FF:000001">
    <property type="entry name" value="30S ribosomal protein S9"/>
    <property type="match status" value="1"/>
</dbReference>
<dbReference type="PROSITE" id="PS00360">
    <property type="entry name" value="RIBOSOMAL_S9"/>
    <property type="match status" value="1"/>
</dbReference>
<protein>
    <recommendedName>
        <fullName evidence="4 5">Small ribosomal subunit protein uS9</fullName>
    </recommendedName>
</protein>
<name>A0A7X0H3S6_9BACT</name>
<evidence type="ECO:0000256" key="3">
    <source>
        <dbReference type="ARBA" id="ARBA00023274"/>
    </source>
</evidence>
<dbReference type="InterPro" id="IPR014721">
    <property type="entry name" value="Ribsml_uS5_D2-typ_fold_subgr"/>
</dbReference>
<dbReference type="Pfam" id="PF00380">
    <property type="entry name" value="Ribosomal_S9"/>
    <property type="match status" value="1"/>
</dbReference>
<accession>A0A7X0H3S6</accession>
<evidence type="ECO:0000256" key="5">
    <source>
        <dbReference type="HAMAP-Rule" id="MF_00532"/>
    </source>
</evidence>
<evidence type="ECO:0000256" key="7">
    <source>
        <dbReference type="SAM" id="MobiDB-lite"/>
    </source>
</evidence>
<dbReference type="InterPro" id="IPR020568">
    <property type="entry name" value="Ribosomal_Su5_D2-typ_SF"/>
</dbReference>
<dbReference type="EMBL" id="JACHGY010000001">
    <property type="protein sequence ID" value="MBB6428659.1"/>
    <property type="molecule type" value="Genomic_DNA"/>
</dbReference>
<dbReference type="PANTHER" id="PTHR21569">
    <property type="entry name" value="RIBOSOMAL PROTEIN S9"/>
    <property type="match status" value="1"/>
</dbReference>